<evidence type="ECO:0000313" key="2">
    <source>
        <dbReference type="Proteomes" id="UP000299102"/>
    </source>
</evidence>
<gene>
    <name evidence="1" type="ORF">EVAR_97284_1</name>
</gene>
<protein>
    <submittedName>
        <fullName evidence="1">Uncharacterized protein</fullName>
    </submittedName>
</protein>
<organism evidence="1 2">
    <name type="scientific">Eumeta variegata</name>
    <name type="common">Bagworm moth</name>
    <name type="synonym">Eumeta japonica</name>
    <dbReference type="NCBI Taxonomy" id="151549"/>
    <lineage>
        <taxon>Eukaryota</taxon>
        <taxon>Metazoa</taxon>
        <taxon>Ecdysozoa</taxon>
        <taxon>Arthropoda</taxon>
        <taxon>Hexapoda</taxon>
        <taxon>Insecta</taxon>
        <taxon>Pterygota</taxon>
        <taxon>Neoptera</taxon>
        <taxon>Endopterygota</taxon>
        <taxon>Lepidoptera</taxon>
        <taxon>Glossata</taxon>
        <taxon>Ditrysia</taxon>
        <taxon>Tineoidea</taxon>
        <taxon>Psychidae</taxon>
        <taxon>Oiketicinae</taxon>
        <taxon>Eumeta</taxon>
    </lineage>
</organism>
<reference evidence="1 2" key="1">
    <citation type="journal article" date="2019" name="Commun. Biol.">
        <title>The bagworm genome reveals a unique fibroin gene that provides high tensile strength.</title>
        <authorList>
            <person name="Kono N."/>
            <person name="Nakamura H."/>
            <person name="Ohtoshi R."/>
            <person name="Tomita M."/>
            <person name="Numata K."/>
            <person name="Arakawa K."/>
        </authorList>
    </citation>
    <scope>NUCLEOTIDE SEQUENCE [LARGE SCALE GENOMIC DNA]</scope>
</reference>
<comment type="caution">
    <text evidence="1">The sequence shown here is derived from an EMBL/GenBank/DDBJ whole genome shotgun (WGS) entry which is preliminary data.</text>
</comment>
<name>A0A4C1XFU0_EUMVA</name>
<accession>A0A4C1XFU0</accession>
<evidence type="ECO:0000313" key="1">
    <source>
        <dbReference type="EMBL" id="GBP61842.1"/>
    </source>
</evidence>
<proteinExistence type="predicted"/>
<dbReference type="Proteomes" id="UP000299102">
    <property type="component" value="Unassembled WGS sequence"/>
</dbReference>
<dbReference type="AlphaFoldDB" id="A0A4C1XFU0"/>
<sequence length="95" mass="10989">MTSRQRLRRFGGWRGSFPRRPVGGYPVISRHPKSSLDLRPKTKTELVAAVGYRLYIPLFGKAIFHEIFHLTLGVRRGPCIMEDLNTKIESMRSIY</sequence>
<keyword evidence="2" id="KW-1185">Reference proteome</keyword>
<dbReference type="EMBL" id="BGZK01000824">
    <property type="protein sequence ID" value="GBP61842.1"/>
    <property type="molecule type" value="Genomic_DNA"/>
</dbReference>